<gene>
    <name evidence="3" type="ORF">B0T18DRAFT_316099</name>
</gene>
<accession>A0AA40F9R6</accession>
<feature type="domain" description="GH16" evidence="2">
    <location>
        <begin position="16"/>
        <end position="305"/>
    </location>
</feature>
<keyword evidence="4" id="KW-1185">Reference proteome</keyword>
<dbReference type="Proteomes" id="UP001172155">
    <property type="component" value="Unassembled WGS sequence"/>
</dbReference>
<feature type="chain" id="PRO_5041460636" evidence="1">
    <location>
        <begin position="21"/>
        <end position="305"/>
    </location>
</feature>
<dbReference type="PANTHER" id="PTHR10963:SF60">
    <property type="entry name" value="GRAM-NEGATIVE BACTERIA-BINDING PROTEIN 1-RELATED"/>
    <property type="match status" value="1"/>
</dbReference>
<dbReference type="PROSITE" id="PS51762">
    <property type="entry name" value="GH16_2"/>
    <property type="match status" value="1"/>
</dbReference>
<organism evidence="3 4">
    <name type="scientific">Schizothecium vesticola</name>
    <dbReference type="NCBI Taxonomy" id="314040"/>
    <lineage>
        <taxon>Eukaryota</taxon>
        <taxon>Fungi</taxon>
        <taxon>Dikarya</taxon>
        <taxon>Ascomycota</taxon>
        <taxon>Pezizomycotina</taxon>
        <taxon>Sordariomycetes</taxon>
        <taxon>Sordariomycetidae</taxon>
        <taxon>Sordariales</taxon>
        <taxon>Schizotheciaceae</taxon>
        <taxon>Schizothecium</taxon>
    </lineage>
</organism>
<keyword evidence="1" id="KW-0732">Signal</keyword>
<dbReference type="Gene3D" id="2.60.120.200">
    <property type="match status" value="1"/>
</dbReference>
<dbReference type="PANTHER" id="PTHR10963">
    <property type="entry name" value="GLYCOSYL HYDROLASE-RELATED"/>
    <property type="match status" value="1"/>
</dbReference>
<name>A0AA40F9R6_9PEZI</name>
<sequence length="305" mass="32795">MVRGIAHLALAALLLHGTAAIGIPSGFSRIVFEDDFSNQAAGSLPSTSKWTYSTGTSYPGGPPRWGTNEIQTYTSSPQNVAVTSSGTLRITPLNINGQWTSARLESAQQHDVACPEGGKLRIEASIKFGSAPAETQMGIWPSFWAMGAPFRGQYAQWPAVGEIDIAESVSGVSRVWNVLHCGWVPGGPCDEYNGKSRTSEFPRGEFGTFAVEIDRSDTAAGWRGETVTWFIDGVQNFRISGAEIDVERVWTAVTRNPKFLILNVAVGGDFPDNVENPSRVKTPTSATRGGEGASMEVRYVAVFST</sequence>
<proteinExistence type="predicted"/>
<reference evidence="3" key="1">
    <citation type="submission" date="2023-06" db="EMBL/GenBank/DDBJ databases">
        <title>Genome-scale phylogeny and comparative genomics of the fungal order Sordariales.</title>
        <authorList>
            <consortium name="Lawrence Berkeley National Laboratory"/>
            <person name="Hensen N."/>
            <person name="Bonometti L."/>
            <person name="Westerberg I."/>
            <person name="Brannstrom I.O."/>
            <person name="Guillou S."/>
            <person name="Cros-Aarteil S."/>
            <person name="Calhoun S."/>
            <person name="Haridas S."/>
            <person name="Kuo A."/>
            <person name="Mondo S."/>
            <person name="Pangilinan J."/>
            <person name="Riley R."/>
            <person name="LaButti K."/>
            <person name="Andreopoulos B."/>
            <person name="Lipzen A."/>
            <person name="Chen C."/>
            <person name="Yanf M."/>
            <person name="Daum C."/>
            <person name="Ng V."/>
            <person name="Clum A."/>
            <person name="Steindorff A."/>
            <person name="Ohm R."/>
            <person name="Martin F."/>
            <person name="Silar P."/>
            <person name="Natvig D."/>
            <person name="Lalanne C."/>
            <person name="Gautier V."/>
            <person name="Ament-velasquez S.L."/>
            <person name="Kruys A."/>
            <person name="Hutchinson M.I."/>
            <person name="Powell A.J."/>
            <person name="Barry K."/>
            <person name="Miller A.N."/>
            <person name="Grigoriev I.V."/>
            <person name="Debuchy R."/>
            <person name="Gladieux P."/>
            <person name="Thoren M.H."/>
            <person name="Johannesson H."/>
        </authorList>
    </citation>
    <scope>NUCLEOTIDE SEQUENCE</scope>
    <source>
        <strain evidence="3">SMH3187-1</strain>
    </source>
</reference>
<dbReference type="GO" id="GO:0005975">
    <property type="term" value="P:carbohydrate metabolic process"/>
    <property type="evidence" value="ECO:0007669"/>
    <property type="project" value="InterPro"/>
</dbReference>
<dbReference type="AlphaFoldDB" id="A0AA40F9R6"/>
<comment type="caution">
    <text evidence="3">The sequence shown here is derived from an EMBL/GenBank/DDBJ whole genome shotgun (WGS) entry which is preliminary data.</text>
</comment>
<dbReference type="InterPro" id="IPR000757">
    <property type="entry name" value="Beta-glucanase-like"/>
</dbReference>
<evidence type="ECO:0000256" key="1">
    <source>
        <dbReference type="SAM" id="SignalP"/>
    </source>
</evidence>
<dbReference type="InterPro" id="IPR050546">
    <property type="entry name" value="Glycosyl_Hydrlase_16"/>
</dbReference>
<evidence type="ECO:0000313" key="4">
    <source>
        <dbReference type="Proteomes" id="UP001172155"/>
    </source>
</evidence>
<protein>
    <submittedName>
        <fullName evidence="3">Concanavalin A-like lectin/glucanase domain-containing protein</fullName>
    </submittedName>
</protein>
<feature type="signal peptide" evidence="1">
    <location>
        <begin position="1"/>
        <end position="20"/>
    </location>
</feature>
<dbReference type="SUPFAM" id="SSF49899">
    <property type="entry name" value="Concanavalin A-like lectins/glucanases"/>
    <property type="match status" value="1"/>
</dbReference>
<evidence type="ECO:0000259" key="2">
    <source>
        <dbReference type="PROSITE" id="PS51762"/>
    </source>
</evidence>
<dbReference type="InterPro" id="IPR013320">
    <property type="entry name" value="ConA-like_dom_sf"/>
</dbReference>
<evidence type="ECO:0000313" key="3">
    <source>
        <dbReference type="EMBL" id="KAK0753740.1"/>
    </source>
</evidence>
<dbReference type="CDD" id="cd02182">
    <property type="entry name" value="GH16_Strep_laminarinase_like"/>
    <property type="match status" value="1"/>
</dbReference>
<dbReference type="GO" id="GO:0004553">
    <property type="term" value="F:hydrolase activity, hydrolyzing O-glycosyl compounds"/>
    <property type="evidence" value="ECO:0007669"/>
    <property type="project" value="InterPro"/>
</dbReference>
<dbReference type="EMBL" id="JAUKUD010000001">
    <property type="protein sequence ID" value="KAK0753740.1"/>
    <property type="molecule type" value="Genomic_DNA"/>
</dbReference>